<evidence type="ECO:0000313" key="2">
    <source>
        <dbReference type="EMBL" id="GEM18551.1"/>
    </source>
</evidence>
<dbReference type="InterPro" id="IPR011048">
    <property type="entry name" value="Haem_d1_sf"/>
</dbReference>
<accession>A0A829X6N1</accession>
<dbReference type="AlphaFoldDB" id="A0A829X6N1"/>
<dbReference type="InterPro" id="IPR015943">
    <property type="entry name" value="WD40/YVTN_repeat-like_dom_sf"/>
</dbReference>
<dbReference type="PANTHER" id="PTHR47197:SF3">
    <property type="entry name" value="DIHYDRO-HEME D1 DEHYDROGENASE"/>
    <property type="match status" value="1"/>
</dbReference>
<evidence type="ECO:0000313" key="1">
    <source>
        <dbReference type="EMBL" id="GEM18507.1"/>
    </source>
</evidence>
<protein>
    <submittedName>
        <fullName evidence="1">Putative cell surface protein</fullName>
    </submittedName>
</protein>
<sequence>MDVYSTDTDSGLLTVIRNQNGKFERVAQIRVGNAPRGSVKFTPDGRGFVSNTSTNTVSEIDALTHKEVGRIEVGSGPRGLHLVGNNKYLLVSNSGSDTISVVDLNERREVLELEVGRDPRHMIVAGGNAYVCLWGEGALAKIDVSGLDAGDIDSVKLLKKITIGEDTFPYSLNVDKTRNIALVACNTPRFVPVVDLDKDEVVENVSLRASGARAVAFTNDSKHALVTLERDNSMAVINLDSLEVTKYIKVGPGPRGVTVDETDIAFVALFARPPFFEYNSIEDFASHAVTIVRLSGANLDDPTAEIPLESVRVGFGPCSVSTFDPTKVERRLHEDSKDDKLVLA</sequence>
<organism evidence="1 3">
    <name type="scientific">Gluconobacter oxydans NBRC 3293</name>
    <dbReference type="NCBI Taxonomy" id="1315969"/>
    <lineage>
        <taxon>Bacteria</taxon>
        <taxon>Pseudomonadati</taxon>
        <taxon>Pseudomonadota</taxon>
        <taxon>Alphaproteobacteria</taxon>
        <taxon>Acetobacterales</taxon>
        <taxon>Acetobacteraceae</taxon>
        <taxon>Gluconobacter</taxon>
    </lineage>
</organism>
<gene>
    <name evidence="1" type="ORF">NBRC3293_3004</name>
    <name evidence="2" type="ORF">NBRC3293_3048</name>
</gene>
<evidence type="ECO:0000313" key="3">
    <source>
        <dbReference type="Proteomes" id="UP000484858"/>
    </source>
</evidence>
<dbReference type="PANTHER" id="PTHR47197">
    <property type="entry name" value="PROTEIN NIRF"/>
    <property type="match status" value="1"/>
</dbReference>
<proteinExistence type="predicted"/>
<dbReference type="SUPFAM" id="SSF51004">
    <property type="entry name" value="C-terminal (heme d1) domain of cytochrome cd1-nitrite reductase"/>
    <property type="match status" value="1"/>
</dbReference>
<comment type="caution">
    <text evidence="1">The sequence shown here is derived from an EMBL/GenBank/DDBJ whole genome shotgun (WGS) entry which is preliminary data.</text>
</comment>
<dbReference type="Gene3D" id="2.130.10.10">
    <property type="entry name" value="YVTN repeat-like/Quinoprotein amine dehydrogenase"/>
    <property type="match status" value="2"/>
</dbReference>
<dbReference type="InterPro" id="IPR051200">
    <property type="entry name" value="Host-pathogen_enzymatic-act"/>
</dbReference>
<dbReference type="EMBL" id="BARJ01000014">
    <property type="protein sequence ID" value="GEM18507.1"/>
    <property type="molecule type" value="Genomic_DNA"/>
</dbReference>
<dbReference type="Proteomes" id="UP000484858">
    <property type="component" value="Unassembled WGS sequence"/>
</dbReference>
<dbReference type="RefSeq" id="WP_015074943.1">
    <property type="nucleotide sequence ID" value="NZ_BARJ01000014.1"/>
</dbReference>
<name>A0A829X6N1_GLUOY</name>
<dbReference type="EMBL" id="BARJ01000021">
    <property type="protein sequence ID" value="GEM18551.1"/>
    <property type="molecule type" value="Genomic_DNA"/>
</dbReference>
<reference evidence="1 3" key="1">
    <citation type="submission" date="2013-04" db="EMBL/GenBank/DDBJ databases">
        <title>Gluconobacter oxydans NBRC 3293 whole genome sequence.</title>
        <authorList>
            <person name="Matsutani M."/>
            <person name="Yakushi T."/>
            <person name="Matsushita K."/>
        </authorList>
    </citation>
    <scope>NUCLEOTIDE SEQUENCE [LARGE SCALE GENOMIC DNA]</scope>
    <source>
        <strain evidence="1 3">NBRC 3293</strain>
    </source>
</reference>